<dbReference type="Proteomes" id="UP001642409">
    <property type="component" value="Unassembled WGS sequence"/>
</dbReference>
<proteinExistence type="predicted"/>
<evidence type="ECO:0000313" key="2">
    <source>
        <dbReference type="EMBL" id="CAL6029546.1"/>
    </source>
</evidence>
<comment type="caution">
    <text evidence="1">The sequence shown here is derived from an EMBL/GenBank/DDBJ whole genome shotgun (WGS) entry which is preliminary data.</text>
</comment>
<sequence length="636" mass="68737">MIGTLEGKLSLNNCQIQLNVIDTDYTNILNFGSIGYLTQNCLSATFKNNQFVTNAQIESKDFIDQCNIAMLIGYSNCRNTSITTSSFLNSTIFGSTGVGSICGYVYNSNITISNINIFNQSLGGIYNKDSSIASAIAIVCDTTMQTNNIMVNVSKVSVNSTNTASVSGILSTIYNSSIFMSNIQVLDSYIQSYGMQQALSSGLLAFTNYSQIHISNCTYNKNTINSNCDLQEAISSGSIAIANYSNIIIQYIILSYQNITSDGTYSRAGGIIGKVYISNTTLKSIIAQQSTIQSINNKTVNIEEYSLTGGIIAHTRTQNISIIDCKLIELFIITVTCYDAVSGGIIALSRNSQITINNVNIYKISINASSQMQQSYSSGIIALFDNLGLVDTLQQVSVNNVVISQCDVTSVSEQVSWVGGVSAIIQNVSVNITNTIIQFVVIKSICNRSSFGGIFGKSLNSTSIINNIQYENNILIAQIQNYVHIGNIVGFINSSNIDIIGSIIKNTNISANSNYYSTIGGICGVISISNVSITRTKIYDIDINAIGGNHSYTGTLIGQISNDILNVINIISCHVDSISMFSSSATIYQHMIAPSNRNINTKIYINKSYSSGFSFMNNVSITNCQEFVTNNAEIGC</sequence>
<name>A0AA86PG99_9EUKA</name>
<gene>
    <name evidence="1" type="ORF">HINF_LOCUS25301</name>
    <name evidence="2" type="ORF">HINF_LOCUS32423</name>
</gene>
<dbReference type="EMBL" id="CAXDID020000110">
    <property type="protein sequence ID" value="CAL6029546.1"/>
    <property type="molecule type" value="Genomic_DNA"/>
</dbReference>
<keyword evidence="3" id="KW-1185">Reference proteome</keyword>
<accession>A0AA86PG99</accession>
<protein>
    <submittedName>
        <fullName evidence="2">Hypothetical_protein</fullName>
    </submittedName>
</protein>
<organism evidence="1">
    <name type="scientific">Hexamita inflata</name>
    <dbReference type="NCBI Taxonomy" id="28002"/>
    <lineage>
        <taxon>Eukaryota</taxon>
        <taxon>Metamonada</taxon>
        <taxon>Diplomonadida</taxon>
        <taxon>Hexamitidae</taxon>
        <taxon>Hexamitinae</taxon>
        <taxon>Hexamita</taxon>
    </lineage>
</organism>
<reference evidence="2 3" key="2">
    <citation type="submission" date="2024-07" db="EMBL/GenBank/DDBJ databases">
        <authorList>
            <person name="Akdeniz Z."/>
        </authorList>
    </citation>
    <scope>NUCLEOTIDE SEQUENCE [LARGE SCALE GENOMIC DNA]</scope>
</reference>
<dbReference type="AlphaFoldDB" id="A0AA86PG99"/>
<evidence type="ECO:0000313" key="3">
    <source>
        <dbReference type="Proteomes" id="UP001642409"/>
    </source>
</evidence>
<dbReference type="EMBL" id="CATOUU010000647">
    <property type="protein sequence ID" value="CAI9937656.1"/>
    <property type="molecule type" value="Genomic_DNA"/>
</dbReference>
<reference evidence="1" key="1">
    <citation type="submission" date="2023-06" db="EMBL/GenBank/DDBJ databases">
        <authorList>
            <person name="Kurt Z."/>
        </authorList>
    </citation>
    <scope>NUCLEOTIDE SEQUENCE</scope>
</reference>
<evidence type="ECO:0000313" key="1">
    <source>
        <dbReference type="EMBL" id="CAI9937656.1"/>
    </source>
</evidence>